<evidence type="ECO:0000256" key="1">
    <source>
        <dbReference type="SAM" id="MobiDB-lite"/>
    </source>
</evidence>
<evidence type="ECO:0008006" key="4">
    <source>
        <dbReference type="Google" id="ProtNLM"/>
    </source>
</evidence>
<proteinExistence type="predicted"/>
<reference evidence="2 3" key="1">
    <citation type="journal article" date="2024" name="BMC Genomics">
        <title>De novo assembly and annotation of Popillia japonica's genome with initial clues to its potential as an invasive pest.</title>
        <authorList>
            <person name="Cucini C."/>
            <person name="Boschi S."/>
            <person name="Funari R."/>
            <person name="Cardaioli E."/>
            <person name="Iannotti N."/>
            <person name="Marturano G."/>
            <person name="Paoli F."/>
            <person name="Bruttini M."/>
            <person name="Carapelli A."/>
            <person name="Frati F."/>
            <person name="Nardi F."/>
        </authorList>
    </citation>
    <scope>NUCLEOTIDE SEQUENCE [LARGE SCALE GENOMIC DNA]</scope>
    <source>
        <strain evidence="2">DMR45628</strain>
    </source>
</reference>
<organism evidence="2 3">
    <name type="scientific">Popillia japonica</name>
    <name type="common">Japanese beetle</name>
    <dbReference type="NCBI Taxonomy" id="7064"/>
    <lineage>
        <taxon>Eukaryota</taxon>
        <taxon>Metazoa</taxon>
        <taxon>Ecdysozoa</taxon>
        <taxon>Arthropoda</taxon>
        <taxon>Hexapoda</taxon>
        <taxon>Insecta</taxon>
        <taxon>Pterygota</taxon>
        <taxon>Neoptera</taxon>
        <taxon>Endopterygota</taxon>
        <taxon>Coleoptera</taxon>
        <taxon>Polyphaga</taxon>
        <taxon>Scarabaeiformia</taxon>
        <taxon>Scarabaeidae</taxon>
        <taxon>Rutelinae</taxon>
        <taxon>Popillia</taxon>
    </lineage>
</organism>
<accession>A0AAW1IUQ1</accession>
<evidence type="ECO:0000313" key="2">
    <source>
        <dbReference type="EMBL" id="KAK9693555.1"/>
    </source>
</evidence>
<dbReference type="Proteomes" id="UP001458880">
    <property type="component" value="Unassembled WGS sequence"/>
</dbReference>
<keyword evidence="3" id="KW-1185">Reference proteome</keyword>
<gene>
    <name evidence="2" type="ORF">QE152_g34119</name>
</gene>
<sequence>MMKYNPNRKLNRLQFGKLLGEAWGKSATVSNAVSGFRATGIWPYNPDKIPDHGFLTQPPNEDAIHPRDEFEEQNGLTEVSRETDLQENHSQPLPRERDSSQPGPSGMHLENVKEPTEQEVTPGKLLQDLSPVPHITPAMKKARVNLMGNLTSPSYMTHIRQKKQKQKQTSQPKPKGQKSEKPSKKESLKSTEKGLKRKRRHESTSSESDGDVILDDSYSGQETLDDLENQCVGCLEDYRLTKKKEDWLRCIMCSRWLHEGCTSYINTCQLCGAAPIMKKGKKKLN</sequence>
<name>A0AAW1IUQ1_POPJA</name>
<protein>
    <recommendedName>
        <fullName evidence="4">Zinc finger PHD-type domain-containing protein</fullName>
    </recommendedName>
</protein>
<feature type="compositionally biased region" description="Basic and acidic residues" evidence="1">
    <location>
        <begin position="177"/>
        <end position="194"/>
    </location>
</feature>
<comment type="caution">
    <text evidence="2">The sequence shown here is derived from an EMBL/GenBank/DDBJ whole genome shotgun (WGS) entry which is preliminary data.</text>
</comment>
<feature type="region of interest" description="Disordered" evidence="1">
    <location>
        <begin position="72"/>
        <end position="132"/>
    </location>
</feature>
<dbReference type="EMBL" id="JASPKY010000539">
    <property type="protein sequence ID" value="KAK9693555.1"/>
    <property type="molecule type" value="Genomic_DNA"/>
</dbReference>
<evidence type="ECO:0000313" key="3">
    <source>
        <dbReference type="Proteomes" id="UP001458880"/>
    </source>
</evidence>
<feature type="region of interest" description="Disordered" evidence="1">
    <location>
        <begin position="157"/>
        <end position="217"/>
    </location>
</feature>
<dbReference type="AlphaFoldDB" id="A0AAW1IUQ1"/>